<dbReference type="GO" id="GO:0004984">
    <property type="term" value="F:olfactory receptor activity"/>
    <property type="evidence" value="ECO:0007669"/>
    <property type="project" value="TreeGrafter"/>
</dbReference>
<feature type="transmembrane region" description="Helical" evidence="6">
    <location>
        <begin position="24"/>
        <end position="46"/>
    </location>
</feature>
<feature type="transmembrane region" description="Helical" evidence="6">
    <location>
        <begin position="86"/>
        <end position="105"/>
    </location>
</feature>
<name>A0A1I8BK99_MELHA</name>
<dbReference type="InterPro" id="IPR051080">
    <property type="entry name" value="Nematode_rcpt-like_serp_alpha"/>
</dbReference>
<dbReference type="PANTHER" id="PTHR31357:SF5">
    <property type="entry name" value="SERPENTINE RECEPTOR CLASS ALPHA-1-RELATED"/>
    <property type="match status" value="1"/>
</dbReference>
<protein>
    <submittedName>
        <fullName evidence="8">G_PROTEIN_RECEP_F1_2 domain-containing protein</fullName>
    </submittedName>
</protein>
<sequence>MAFADPTMAIQGAMILTTKSTVNVIYFVNILTTLIVVFTALCDWQIKRLNRRLRKRRDRIPRYNLSLNFQLNENIMAMRLILPLDIAYATIYLLYNSLVILLRFYKDEISSANYVFYYSAINALQFIYTAGSFIVYIRFIKFIRQNQKRTFDLIKKQKVEHARIYFRELEKQWE</sequence>
<keyword evidence="4 6" id="KW-0472">Membrane</keyword>
<keyword evidence="2 6" id="KW-0812">Transmembrane</keyword>
<accession>A0A1I8BK99</accession>
<proteinExistence type="inferred from homology"/>
<comment type="similarity">
    <text evidence="5">Belongs to the nematode receptor-like protein sra family.</text>
</comment>
<dbReference type="GO" id="GO:0016020">
    <property type="term" value="C:membrane"/>
    <property type="evidence" value="ECO:0007669"/>
    <property type="project" value="UniProtKB-SubCell"/>
</dbReference>
<evidence type="ECO:0000256" key="3">
    <source>
        <dbReference type="ARBA" id="ARBA00022989"/>
    </source>
</evidence>
<dbReference type="AlphaFoldDB" id="A0A1I8BK99"/>
<dbReference type="Proteomes" id="UP000095281">
    <property type="component" value="Unplaced"/>
</dbReference>
<dbReference type="Pfam" id="PF10292">
    <property type="entry name" value="7TM_GPCR_Srab"/>
    <property type="match status" value="1"/>
</dbReference>
<dbReference type="InterPro" id="IPR019408">
    <property type="entry name" value="7TM_GPCR_serpentine_rcpt_Srab"/>
</dbReference>
<keyword evidence="3 6" id="KW-1133">Transmembrane helix</keyword>
<keyword evidence="7" id="KW-1185">Reference proteome</keyword>
<reference evidence="8" key="1">
    <citation type="submission" date="2016-11" db="UniProtKB">
        <authorList>
            <consortium name="WormBaseParasite"/>
        </authorList>
    </citation>
    <scope>IDENTIFICATION</scope>
</reference>
<evidence type="ECO:0000313" key="8">
    <source>
        <dbReference type="WBParaSite" id="MhA1_Contig2827.frz3.gene1"/>
    </source>
</evidence>
<dbReference type="PANTHER" id="PTHR31357">
    <property type="entry name" value="SERPENTINE RECEPTOR CLASS ALPHA-10"/>
    <property type="match status" value="1"/>
</dbReference>
<evidence type="ECO:0000256" key="1">
    <source>
        <dbReference type="ARBA" id="ARBA00004141"/>
    </source>
</evidence>
<dbReference type="WBParaSite" id="MhA1_Contig2827.frz3.gene1">
    <property type="protein sequence ID" value="MhA1_Contig2827.frz3.gene1"/>
    <property type="gene ID" value="MhA1_Contig2827.frz3.gene1"/>
</dbReference>
<feature type="transmembrane region" description="Helical" evidence="6">
    <location>
        <begin position="117"/>
        <end position="139"/>
    </location>
</feature>
<evidence type="ECO:0000313" key="7">
    <source>
        <dbReference type="Proteomes" id="UP000095281"/>
    </source>
</evidence>
<evidence type="ECO:0000256" key="2">
    <source>
        <dbReference type="ARBA" id="ARBA00022692"/>
    </source>
</evidence>
<evidence type="ECO:0000256" key="5">
    <source>
        <dbReference type="ARBA" id="ARBA00037994"/>
    </source>
</evidence>
<organism evidence="7 8">
    <name type="scientific">Meloidogyne hapla</name>
    <name type="common">Root-knot nematode worm</name>
    <dbReference type="NCBI Taxonomy" id="6305"/>
    <lineage>
        <taxon>Eukaryota</taxon>
        <taxon>Metazoa</taxon>
        <taxon>Ecdysozoa</taxon>
        <taxon>Nematoda</taxon>
        <taxon>Chromadorea</taxon>
        <taxon>Rhabditida</taxon>
        <taxon>Tylenchina</taxon>
        <taxon>Tylenchomorpha</taxon>
        <taxon>Tylenchoidea</taxon>
        <taxon>Meloidogynidae</taxon>
        <taxon>Meloidogyninae</taxon>
        <taxon>Meloidogyne</taxon>
    </lineage>
</organism>
<comment type="subcellular location">
    <subcellularLocation>
        <location evidence="1">Membrane</location>
        <topology evidence="1">Multi-pass membrane protein</topology>
    </subcellularLocation>
</comment>
<evidence type="ECO:0000256" key="6">
    <source>
        <dbReference type="SAM" id="Phobius"/>
    </source>
</evidence>
<evidence type="ECO:0000256" key="4">
    <source>
        <dbReference type="ARBA" id="ARBA00023136"/>
    </source>
</evidence>